<evidence type="ECO:0000256" key="11">
    <source>
        <dbReference type="RuleBase" id="RU004340"/>
    </source>
</evidence>
<evidence type="ECO:0000313" key="12">
    <source>
        <dbReference type="EMBL" id="GAB0173333.1"/>
    </source>
</evidence>
<evidence type="ECO:0000256" key="10">
    <source>
        <dbReference type="ARBA" id="ARBA00035585"/>
    </source>
</evidence>
<dbReference type="Proteomes" id="UP001562457">
    <property type="component" value="Unassembled WGS sequence"/>
</dbReference>
<reference evidence="12 13" key="1">
    <citation type="submission" date="2024-06" db="EMBL/GenBank/DDBJ databases">
        <title>Draft genome sequence of Helicobacter trogontum NHP16-4001.</title>
        <authorList>
            <person name="Rimbara E."/>
            <person name="Suzuki M."/>
        </authorList>
    </citation>
    <scope>NUCLEOTIDE SEQUENCE [LARGE SCALE GENOMIC DNA]</scope>
    <source>
        <strain evidence="12 13">NHP16-4001</strain>
    </source>
</reference>
<evidence type="ECO:0000256" key="6">
    <source>
        <dbReference type="ARBA" id="ARBA00023065"/>
    </source>
</evidence>
<comment type="catalytic activity">
    <reaction evidence="10">
        <text>fluoride(in) = fluoride(out)</text>
        <dbReference type="Rhea" id="RHEA:76159"/>
        <dbReference type="ChEBI" id="CHEBI:17051"/>
    </reaction>
    <physiologicalReaction direction="left-to-right" evidence="10">
        <dbReference type="Rhea" id="RHEA:76160"/>
    </physiologicalReaction>
</comment>
<proteinExistence type="inferred from homology"/>
<keyword evidence="6" id="KW-0406">Ion transport</keyword>
<feature type="transmembrane region" description="Helical" evidence="11">
    <location>
        <begin position="66"/>
        <end position="90"/>
    </location>
</feature>
<evidence type="ECO:0000313" key="13">
    <source>
        <dbReference type="Proteomes" id="UP001562457"/>
    </source>
</evidence>
<evidence type="ECO:0000256" key="7">
    <source>
        <dbReference type="ARBA" id="ARBA00023136"/>
    </source>
</evidence>
<evidence type="ECO:0000256" key="8">
    <source>
        <dbReference type="ARBA" id="ARBA00023303"/>
    </source>
</evidence>
<keyword evidence="5 11" id="KW-1133">Transmembrane helix</keyword>
<keyword evidence="8" id="KW-0407">Ion channel</keyword>
<dbReference type="PANTHER" id="PTHR28259:SF1">
    <property type="entry name" value="FLUORIDE EXPORT PROTEIN 1-RELATED"/>
    <property type="match status" value="1"/>
</dbReference>
<evidence type="ECO:0000256" key="2">
    <source>
        <dbReference type="ARBA" id="ARBA00022475"/>
    </source>
</evidence>
<evidence type="ECO:0000256" key="5">
    <source>
        <dbReference type="ARBA" id="ARBA00022989"/>
    </source>
</evidence>
<comment type="function">
    <text evidence="11">Important for reducing fluoride concentration in the cell, thus reducing its toxicity.</text>
</comment>
<keyword evidence="2 11" id="KW-1003">Cell membrane</keyword>
<keyword evidence="3" id="KW-0997">Cell inner membrane</keyword>
<evidence type="ECO:0000256" key="3">
    <source>
        <dbReference type="ARBA" id="ARBA00022519"/>
    </source>
</evidence>
<evidence type="ECO:0000256" key="4">
    <source>
        <dbReference type="ARBA" id="ARBA00022692"/>
    </source>
</evidence>
<sequence>MLIKLILVGLGGSIGAILRFSLGYGFSLVLPSQYLHYSFIATFCINMLACFCIGLCVATIKEHDSLLLVFLTIGVLGGFSTFSTFSLEVLKLLQAHFFSHSIPLCSTL</sequence>
<comment type="similarity">
    <text evidence="9 11">Belongs to the fluoride channel Fluc/FEX (TC 1.A.43) family.</text>
</comment>
<comment type="subcellular location">
    <subcellularLocation>
        <location evidence="1">Cell membrane</location>
        <topology evidence="1">Multi-pass membrane protein</topology>
    </subcellularLocation>
</comment>
<dbReference type="PANTHER" id="PTHR28259">
    <property type="entry name" value="FLUORIDE EXPORT PROTEIN 1-RELATED"/>
    <property type="match status" value="1"/>
</dbReference>
<evidence type="ECO:0000256" key="9">
    <source>
        <dbReference type="ARBA" id="ARBA00035120"/>
    </source>
</evidence>
<evidence type="ECO:0000256" key="1">
    <source>
        <dbReference type="ARBA" id="ARBA00004651"/>
    </source>
</evidence>
<dbReference type="InterPro" id="IPR003691">
    <property type="entry name" value="FluC"/>
</dbReference>
<protein>
    <recommendedName>
        <fullName evidence="11">Fluoride-specific ion channel</fullName>
    </recommendedName>
</protein>
<keyword evidence="7 11" id="KW-0472">Membrane</keyword>
<gene>
    <name evidence="12" type="ORF">NHP164001_13520</name>
</gene>
<dbReference type="RefSeq" id="WP_233715368.1">
    <property type="nucleotide sequence ID" value="NZ_BAAFHN010000032.1"/>
</dbReference>
<keyword evidence="6" id="KW-0813">Transport</keyword>
<keyword evidence="13" id="KW-1185">Reference proteome</keyword>
<feature type="transmembrane region" description="Helical" evidence="11">
    <location>
        <begin position="37"/>
        <end position="60"/>
    </location>
</feature>
<accession>A0ABQ0D4T4</accession>
<name>A0ABQ0D4T4_9HELI</name>
<dbReference type="Pfam" id="PF02537">
    <property type="entry name" value="CRCB"/>
    <property type="match status" value="1"/>
</dbReference>
<organism evidence="12 13">
    <name type="scientific">Helicobacter trogontum</name>
    <dbReference type="NCBI Taxonomy" id="50960"/>
    <lineage>
        <taxon>Bacteria</taxon>
        <taxon>Pseudomonadati</taxon>
        <taxon>Campylobacterota</taxon>
        <taxon>Epsilonproteobacteria</taxon>
        <taxon>Campylobacterales</taxon>
        <taxon>Helicobacteraceae</taxon>
        <taxon>Helicobacter</taxon>
    </lineage>
</organism>
<feature type="transmembrane region" description="Helical" evidence="11">
    <location>
        <begin position="6"/>
        <end position="30"/>
    </location>
</feature>
<keyword evidence="4 11" id="KW-0812">Transmembrane</keyword>
<comment type="caution">
    <text evidence="12">The sequence shown here is derived from an EMBL/GenBank/DDBJ whole genome shotgun (WGS) entry which is preliminary data.</text>
</comment>
<dbReference type="EMBL" id="BAAFHN010000032">
    <property type="protein sequence ID" value="GAB0173333.1"/>
    <property type="molecule type" value="Genomic_DNA"/>
</dbReference>